<dbReference type="Gene3D" id="3.40.50.2000">
    <property type="entry name" value="Glycogen Phosphorylase B"/>
    <property type="match status" value="1"/>
</dbReference>
<organism evidence="1 2">
    <name type="scientific">Parabacteroides distasonis</name>
    <dbReference type="NCBI Taxonomy" id="823"/>
    <lineage>
        <taxon>Bacteria</taxon>
        <taxon>Pseudomonadati</taxon>
        <taxon>Bacteroidota</taxon>
        <taxon>Bacteroidia</taxon>
        <taxon>Bacteroidales</taxon>
        <taxon>Tannerellaceae</taxon>
        <taxon>Parabacteroides</taxon>
    </lineage>
</organism>
<evidence type="ECO:0000313" key="2">
    <source>
        <dbReference type="Proteomes" id="UP000278164"/>
    </source>
</evidence>
<accession>A0A3L7ZP09</accession>
<evidence type="ECO:0008006" key="3">
    <source>
        <dbReference type="Google" id="ProtNLM"/>
    </source>
</evidence>
<dbReference type="Proteomes" id="UP000278164">
    <property type="component" value="Unassembled WGS sequence"/>
</dbReference>
<comment type="caution">
    <text evidence="1">The sequence shown here is derived from an EMBL/GenBank/DDBJ whole genome shotgun (WGS) entry which is preliminary data.</text>
</comment>
<dbReference type="RefSeq" id="WP_121736848.1">
    <property type="nucleotide sequence ID" value="NZ_QXXG01000022.1"/>
</dbReference>
<dbReference type="AlphaFoldDB" id="A0A3L7ZP09"/>
<protein>
    <recommendedName>
        <fullName evidence="3">Glycosyltransferase</fullName>
    </recommendedName>
</protein>
<dbReference type="SUPFAM" id="SSF53756">
    <property type="entry name" value="UDP-Glycosyltransferase/glycogen phosphorylase"/>
    <property type="match status" value="1"/>
</dbReference>
<reference evidence="1 2" key="1">
    <citation type="submission" date="2018-09" db="EMBL/GenBank/DDBJ databases">
        <title>Murine metabolic-syndrome-specific gut microbial biobank.</title>
        <authorList>
            <person name="Liu C."/>
        </authorList>
    </citation>
    <scope>NUCLEOTIDE SEQUENCE [LARGE SCALE GENOMIC DNA]</scope>
    <source>
        <strain evidence="1 2">8-P5</strain>
    </source>
</reference>
<sequence length="371" mass="42909">MKIALVEPNLSGHHKVYLDVFYDVLSALGHSVDIYTVDRSVDKPCCYIEYNRTYPLPKNQVYKKLVVFLNGFIILRNLHAVKKCLPTDIDLVFFCCIDDYMNELISVKLFDMIFPIRFSGLFLSPRNSGRYFRLDRRNILRSKYCGSIAVLDEFCIEAMRKYQSNVILFPDFADSSAPNTHYEIADSILEKAKGRKIISILGAMSFRKGIYTFVETAKRMPSDSYYFVMAGKTYMNGEEQRYVLDNFSHRANCFYYRENIPTEADFNRLIEISAVIYAAYVDFSQSSNMFAKASLFEKPLIVSKGYYMEEVIKKYALGIAILQDSVKECMEAIIGLSTWHCSRNSCQKYLATHSRENLFPAFRQLLSFHGK</sequence>
<proteinExistence type="predicted"/>
<dbReference type="EMBL" id="RAYI01000031">
    <property type="protein sequence ID" value="RLT72652.1"/>
    <property type="molecule type" value="Genomic_DNA"/>
</dbReference>
<gene>
    <name evidence="1" type="ORF">D7V78_14800</name>
</gene>
<evidence type="ECO:0000313" key="1">
    <source>
        <dbReference type="EMBL" id="RLT72652.1"/>
    </source>
</evidence>
<name>A0A3L7ZP09_PARDI</name>
<dbReference type="OrthoDB" id="1024006at2"/>